<sequence length="515" mass="57931">MPPHAILATADILYEIFQHLRITIPTSTDGSLVEIQENQRTLSQAARVSKTFRDPALRTLWWAMPSGIEPALMLLSAVAVVQIPPPEWAMQGGIYSRQYDVSLEGEISAPDWARFTTYAAYVRIIYNTKCSPHHIPPNLLSSLRAVNNNGPLFPHLKQFTWDTSTLHQTDLSLFAPTGLQKLTIDASEAHGAWSLYRRTGEDRHKHPMPFDFSDLDRAIQDLPGLLALDFRRFPASSRIPPTVWALIVQLRRLRFLSLDSLYYPVFDMGFLRKLSQLPALLGLDLSVLPDWEAPHYDLAFRGFLALQALTLRVHDRIPTTVLSVFASPLLISLSLKSFVQDPSTISDVLNLVAGTYRKLRCVTFEWPHAAKTYTTPDLDDFDAVFGGLLHLNTIEEFTLRTPDSLFISAGADAELARLAQSWPKLRILSLYTTLLGPLTHAALLPFARYCPELHTLGLRSVSFIHLTAEKVAATVTPRHGLQELHIENALVDYPSEALSTQFIQRLFPNVRWSAR</sequence>
<keyword evidence="2" id="KW-1185">Reference proteome</keyword>
<evidence type="ECO:0000313" key="1">
    <source>
        <dbReference type="EMBL" id="OJT06541.1"/>
    </source>
</evidence>
<dbReference type="Gene3D" id="3.80.10.10">
    <property type="entry name" value="Ribonuclease Inhibitor"/>
    <property type="match status" value="1"/>
</dbReference>
<evidence type="ECO:0000313" key="2">
    <source>
        <dbReference type="Proteomes" id="UP000184267"/>
    </source>
</evidence>
<accession>A0A1M2VG02</accession>
<dbReference type="EMBL" id="MNAD01001304">
    <property type="protein sequence ID" value="OJT06541.1"/>
    <property type="molecule type" value="Genomic_DNA"/>
</dbReference>
<dbReference type="OrthoDB" id="2740871at2759"/>
<dbReference type="Proteomes" id="UP000184267">
    <property type="component" value="Unassembled WGS sequence"/>
</dbReference>
<protein>
    <recommendedName>
        <fullName evidence="3">F-box domain-containing protein</fullName>
    </recommendedName>
</protein>
<dbReference type="AlphaFoldDB" id="A0A1M2VG02"/>
<reference evidence="1 2" key="1">
    <citation type="submission" date="2016-10" db="EMBL/GenBank/DDBJ databases">
        <title>Genome sequence of the basidiomycete white-rot fungus Trametes pubescens.</title>
        <authorList>
            <person name="Makela M.R."/>
            <person name="Granchi Z."/>
            <person name="Peng M."/>
            <person name="De Vries R.P."/>
            <person name="Grigoriev I."/>
            <person name="Riley R."/>
            <person name="Hilden K."/>
        </authorList>
    </citation>
    <scope>NUCLEOTIDE SEQUENCE [LARGE SCALE GENOMIC DNA]</scope>
    <source>
        <strain evidence="1 2">FBCC735</strain>
    </source>
</reference>
<comment type="caution">
    <text evidence="1">The sequence shown here is derived from an EMBL/GenBank/DDBJ whole genome shotgun (WGS) entry which is preliminary data.</text>
</comment>
<dbReference type="InterPro" id="IPR032675">
    <property type="entry name" value="LRR_dom_sf"/>
</dbReference>
<name>A0A1M2VG02_TRAPU</name>
<proteinExistence type="predicted"/>
<dbReference type="OMA" id="HRRINGY"/>
<organism evidence="1 2">
    <name type="scientific">Trametes pubescens</name>
    <name type="common">White-rot fungus</name>
    <dbReference type="NCBI Taxonomy" id="154538"/>
    <lineage>
        <taxon>Eukaryota</taxon>
        <taxon>Fungi</taxon>
        <taxon>Dikarya</taxon>
        <taxon>Basidiomycota</taxon>
        <taxon>Agaricomycotina</taxon>
        <taxon>Agaricomycetes</taxon>
        <taxon>Polyporales</taxon>
        <taxon>Polyporaceae</taxon>
        <taxon>Trametes</taxon>
    </lineage>
</organism>
<evidence type="ECO:0008006" key="3">
    <source>
        <dbReference type="Google" id="ProtNLM"/>
    </source>
</evidence>
<gene>
    <name evidence="1" type="ORF">TRAPUB_2618</name>
</gene>
<dbReference type="SUPFAM" id="SSF52047">
    <property type="entry name" value="RNI-like"/>
    <property type="match status" value="1"/>
</dbReference>